<sequence>MAVSKDVSSSGDVSVSEEPRNTLNESGRTIHGFQWFLVCTALYALGINYGLDATIAADVQVAVIKTFGNVEQISWLGTGFPLGSVCAILPVASFYAVLDIKALFISSIVLFEVGSALCGASPNMNALIVGRVLTGIGGAGVYIGLLNYITLLTTALERGRYMGGIGFVWGIGAILGPVVGGAFSSSAATWRWGFYINLVLAAICAPVFFLYLPSATLPQDSGTSTLGKLRRMDWVGFLLSTATLVSLTLVITFAGTTWAWSDSRTIATFVVSGFLLILTALQQSYLLFTTAETRMTPGTHVLVNRSLSLTGLETFATAMNIFIPLYYIPLYFQLVHGDTAIKAAVRLLPFVLILVSTNIASGALLHRINYYWAMYLFTGVFMTVGGALMTTVTISSPASALYGYSVIVALGTGLTFNIGYSVVGIKAAKKGWSGKNVQDAVSLQNIAQTGGTLFCLLALGQVFQSLAYENLKSVLSGQGFSDAEIRSVVAGTQSVFFGSLEEGLKEAATKAITEAVRKVYWLSMAAGVLSIVCSLAMKKERLFEAAEVEAGSEK</sequence>
<dbReference type="PROSITE" id="PS50850">
    <property type="entry name" value="MFS"/>
    <property type="match status" value="1"/>
</dbReference>
<feature type="domain" description="Major facilitator superfamily (MFS) profile" evidence="9">
    <location>
        <begin position="38"/>
        <end position="542"/>
    </location>
</feature>
<evidence type="ECO:0000256" key="1">
    <source>
        <dbReference type="ARBA" id="ARBA00004141"/>
    </source>
</evidence>
<dbReference type="InterPro" id="IPR011701">
    <property type="entry name" value="MFS"/>
</dbReference>
<evidence type="ECO:0000256" key="4">
    <source>
        <dbReference type="ARBA" id="ARBA00022692"/>
    </source>
</evidence>
<feature type="compositionally biased region" description="Low complexity" evidence="7">
    <location>
        <begin position="1"/>
        <end position="16"/>
    </location>
</feature>
<dbReference type="InterPro" id="IPR036259">
    <property type="entry name" value="MFS_trans_sf"/>
</dbReference>
<evidence type="ECO:0000256" key="6">
    <source>
        <dbReference type="ARBA" id="ARBA00023136"/>
    </source>
</evidence>
<comment type="similarity">
    <text evidence="2">Belongs to the major facilitator superfamily. TCR/Tet family.</text>
</comment>
<feature type="transmembrane region" description="Helical" evidence="8">
    <location>
        <begin position="347"/>
        <end position="365"/>
    </location>
</feature>
<evidence type="ECO:0000256" key="2">
    <source>
        <dbReference type="ARBA" id="ARBA00007520"/>
    </source>
</evidence>
<accession>A0A6A6QNL0</accession>
<dbReference type="Pfam" id="PF07690">
    <property type="entry name" value="MFS_1"/>
    <property type="match status" value="1"/>
</dbReference>
<dbReference type="InterPro" id="IPR020846">
    <property type="entry name" value="MFS_dom"/>
</dbReference>
<evidence type="ECO:0000256" key="3">
    <source>
        <dbReference type="ARBA" id="ARBA00022448"/>
    </source>
</evidence>
<proteinExistence type="inferred from homology"/>
<feature type="transmembrane region" description="Helical" evidence="8">
    <location>
        <begin position="192"/>
        <end position="213"/>
    </location>
</feature>
<protein>
    <submittedName>
        <fullName evidence="10">Putative efflux pump antibiotic resistance protein</fullName>
    </submittedName>
</protein>
<dbReference type="PANTHER" id="PTHR23501:SF12">
    <property type="entry name" value="MAJOR FACILITATOR SUPERFAMILY (MFS) PROFILE DOMAIN-CONTAINING PROTEIN-RELATED"/>
    <property type="match status" value="1"/>
</dbReference>
<feature type="transmembrane region" description="Helical" evidence="8">
    <location>
        <begin position="309"/>
        <end position="327"/>
    </location>
</feature>
<dbReference type="EMBL" id="MU004191">
    <property type="protein sequence ID" value="KAF2493696.1"/>
    <property type="molecule type" value="Genomic_DNA"/>
</dbReference>
<feature type="transmembrane region" description="Helical" evidence="8">
    <location>
        <begin position="519"/>
        <end position="537"/>
    </location>
</feature>
<keyword evidence="6 8" id="KW-0472">Membrane</keyword>
<feature type="transmembrane region" description="Helical" evidence="8">
    <location>
        <begin position="161"/>
        <end position="180"/>
    </location>
</feature>
<evidence type="ECO:0000313" key="10">
    <source>
        <dbReference type="EMBL" id="KAF2493696.1"/>
    </source>
</evidence>
<dbReference type="GO" id="GO:0022857">
    <property type="term" value="F:transmembrane transporter activity"/>
    <property type="evidence" value="ECO:0007669"/>
    <property type="project" value="InterPro"/>
</dbReference>
<feature type="region of interest" description="Disordered" evidence="7">
    <location>
        <begin position="1"/>
        <end position="23"/>
    </location>
</feature>
<feature type="transmembrane region" description="Helical" evidence="8">
    <location>
        <begin position="372"/>
        <end position="395"/>
    </location>
</feature>
<feature type="transmembrane region" description="Helical" evidence="8">
    <location>
        <begin position="73"/>
        <end position="95"/>
    </location>
</feature>
<keyword evidence="11" id="KW-1185">Reference proteome</keyword>
<dbReference type="GO" id="GO:0005886">
    <property type="term" value="C:plasma membrane"/>
    <property type="evidence" value="ECO:0007669"/>
    <property type="project" value="TreeGrafter"/>
</dbReference>
<evidence type="ECO:0000313" key="11">
    <source>
        <dbReference type="Proteomes" id="UP000799750"/>
    </source>
</evidence>
<keyword evidence="5 8" id="KW-1133">Transmembrane helix</keyword>
<evidence type="ECO:0000256" key="8">
    <source>
        <dbReference type="SAM" id="Phobius"/>
    </source>
</evidence>
<feature type="transmembrane region" description="Helical" evidence="8">
    <location>
        <begin position="128"/>
        <end position="149"/>
    </location>
</feature>
<gene>
    <name evidence="10" type="ORF">BU16DRAFT_464579</name>
</gene>
<feature type="transmembrane region" description="Helical" evidence="8">
    <location>
        <begin position="234"/>
        <end position="260"/>
    </location>
</feature>
<feature type="transmembrane region" description="Helical" evidence="8">
    <location>
        <begin position="266"/>
        <end position="288"/>
    </location>
</feature>
<dbReference type="AlphaFoldDB" id="A0A6A6QNL0"/>
<reference evidence="10" key="1">
    <citation type="journal article" date="2020" name="Stud. Mycol.">
        <title>101 Dothideomycetes genomes: a test case for predicting lifestyles and emergence of pathogens.</title>
        <authorList>
            <person name="Haridas S."/>
            <person name="Albert R."/>
            <person name="Binder M."/>
            <person name="Bloem J."/>
            <person name="Labutti K."/>
            <person name="Salamov A."/>
            <person name="Andreopoulos B."/>
            <person name="Baker S."/>
            <person name="Barry K."/>
            <person name="Bills G."/>
            <person name="Bluhm B."/>
            <person name="Cannon C."/>
            <person name="Castanera R."/>
            <person name="Culley D."/>
            <person name="Daum C."/>
            <person name="Ezra D."/>
            <person name="Gonzalez J."/>
            <person name="Henrissat B."/>
            <person name="Kuo A."/>
            <person name="Liang C."/>
            <person name="Lipzen A."/>
            <person name="Lutzoni F."/>
            <person name="Magnuson J."/>
            <person name="Mondo S."/>
            <person name="Nolan M."/>
            <person name="Ohm R."/>
            <person name="Pangilinan J."/>
            <person name="Park H.-J."/>
            <person name="Ramirez L."/>
            <person name="Alfaro M."/>
            <person name="Sun H."/>
            <person name="Tritt A."/>
            <person name="Yoshinaga Y."/>
            <person name="Zwiers L.-H."/>
            <person name="Turgeon B."/>
            <person name="Goodwin S."/>
            <person name="Spatafora J."/>
            <person name="Crous P."/>
            <person name="Grigoriev I."/>
        </authorList>
    </citation>
    <scope>NUCLEOTIDE SEQUENCE</scope>
    <source>
        <strain evidence="10">CBS 269.34</strain>
    </source>
</reference>
<keyword evidence="4 8" id="KW-0812">Transmembrane</keyword>
<dbReference type="Gene3D" id="1.20.1250.20">
    <property type="entry name" value="MFS general substrate transporter like domains"/>
    <property type="match status" value="1"/>
</dbReference>
<evidence type="ECO:0000256" key="7">
    <source>
        <dbReference type="SAM" id="MobiDB-lite"/>
    </source>
</evidence>
<dbReference type="Proteomes" id="UP000799750">
    <property type="component" value="Unassembled WGS sequence"/>
</dbReference>
<feature type="transmembrane region" description="Helical" evidence="8">
    <location>
        <begin position="401"/>
        <end position="423"/>
    </location>
</feature>
<evidence type="ECO:0000256" key="5">
    <source>
        <dbReference type="ARBA" id="ARBA00022989"/>
    </source>
</evidence>
<dbReference type="SUPFAM" id="SSF103473">
    <property type="entry name" value="MFS general substrate transporter"/>
    <property type="match status" value="1"/>
</dbReference>
<keyword evidence="3" id="KW-0813">Transport</keyword>
<dbReference type="OrthoDB" id="10021397at2759"/>
<name>A0A6A6QNL0_9PEZI</name>
<organism evidence="10 11">
    <name type="scientific">Lophium mytilinum</name>
    <dbReference type="NCBI Taxonomy" id="390894"/>
    <lineage>
        <taxon>Eukaryota</taxon>
        <taxon>Fungi</taxon>
        <taxon>Dikarya</taxon>
        <taxon>Ascomycota</taxon>
        <taxon>Pezizomycotina</taxon>
        <taxon>Dothideomycetes</taxon>
        <taxon>Pleosporomycetidae</taxon>
        <taxon>Mytilinidiales</taxon>
        <taxon>Mytilinidiaceae</taxon>
        <taxon>Lophium</taxon>
    </lineage>
</organism>
<comment type="subcellular location">
    <subcellularLocation>
        <location evidence="1">Membrane</location>
        <topology evidence="1">Multi-pass membrane protein</topology>
    </subcellularLocation>
</comment>
<dbReference type="PANTHER" id="PTHR23501">
    <property type="entry name" value="MAJOR FACILITATOR SUPERFAMILY"/>
    <property type="match status" value="1"/>
</dbReference>
<evidence type="ECO:0000259" key="9">
    <source>
        <dbReference type="PROSITE" id="PS50850"/>
    </source>
</evidence>